<name>A0A0E0A695_9ORYZ</name>
<sequence length="143" mass="15680">MGGGLSWASRPGKSRPTSKLPDSTAATLSVSSSSHFAAVVEGRRAAPPPLPIGHRKQENCQAVQPVTIGKNILFSTATTSSDHHEGSQDKEKMAWSRLSVSMLECPMLEVAHENDIELEGYRFIITTVLRFEIFYSFFADNNI</sequence>
<proteinExistence type="predicted"/>
<feature type="region of interest" description="Disordered" evidence="1">
    <location>
        <begin position="1"/>
        <end position="26"/>
    </location>
</feature>
<keyword evidence="3" id="KW-1185">Reference proteome</keyword>
<evidence type="ECO:0000313" key="2">
    <source>
        <dbReference type="EnsemblPlants" id="OGLUM06G06430.3"/>
    </source>
</evidence>
<dbReference type="EnsemblPlants" id="OGLUM06G06430.3">
    <property type="protein sequence ID" value="OGLUM06G06430.3"/>
    <property type="gene ID" value="OGLUM06G06430"/>
</dbReference>
<protein>
    <submittedName>
        <fullName evidence="2">Uncharacterized protein</fullName>
    </submittedName>
</protein>
<reference evidence="2" key="1">
    <citation type="submission" date="2015-04" db="UniProtKB">
        <authorList>
            <consortium name="EnsemblPlants"/>
        </authorList>
    </citation>
    <scope>IDENTIFICATION</scope>
</reference>
<dbReference type="Gramene" id="OGLUM06G06430.3">
    <property type="protein sequence ID" value="OGLUM06G06430.3"/>
    <property type="gene ID" value="OGLUM06G06430"/>
</dbReference>
<dbReference type="Proteomes" id="UP000026961">
    <property type="component" value="Chromosome 6"/>
</dbReference>
<evidence type="ECO:0000313" key="3">
    <source>
        <dbReference type="Proteomes" id="UP000026961"/>
    </source>
</evidence>
<dbReference type="HOGENOM" id="CLU_1941386_0_0_1"/>
<organism evidence="2">
    <name type="scientific">Oryza glumipatula</name>
    <dbReference type="NCBI Taxonomy" id="40148"/>
    <lineage>
        <taxon>Eukaryota</taxon>
        <taxon>Viridiplantae</taxon>
        <taxon>Streptophyta</taxon>
        <taxon>Embryophyta</taxon>
        <taxon>Tracheophyta</taxon>
        <taxon>Spermatophyta</taxon>
        <taxon>Magnoliopsida</taxon>
        <taxon>Liliopsida</taxon>
        <taxon>Poales</taxon>
        <taxon>Poaceae</taxon>
        <taxon>BOP clade</taxon>
        <taxon>Oryzoideae</taxon>
        <taxon>Oryzeae</taxon>
        <taxon>Oryzinae</taxon>
        <taxon>Oryza</taxon>
    </lineage>
</organism>
<reference evidence="2" key="2">
    <citation type="submission" date="2018-05" db="EMBL/GenBank/DDBJ databases">
        <title>OgluRS3 (Oryza glumaepatula Reference Sequence Version 3).</title>
        <authorList>
            <person name="Zhang J."/>
            <person name="Kudrna D."/>
            <person name="Lee S."/>
            <person name="Talag J."/>
            <person name="Welchert J."/>
            <person name="Wing R.A."/>
        </authorList>
    </citation>
    <scope>NUCLEOTIDE SEQUENCE [LARGE SCALE GENOMIC DNA]</scope>
</reference>
<accession>A0A0E0A695</accession>
<dbReference type="AlphaFoldDB" id="A0A0E0A695"/>
<evidence type="ECO:0000256" key="1">
    <source>
        <dbReference type="SAM" id="MobiDB-lite"/>
    </source>
</evidence>